<dbReference type="InterPro" id="IPR007624">
    <property type="entry name" value="RNA_pol_sigma70_r3"/>
</dbReference>
<dbReference type="Pfam" id="PF04539">
    <property type="entry name" value="Sigma70_r3"/>
    <property type="match status" value="1"/>
</dbReference>
<organism evidence="10 11">
    <name type="scientific">Duganella fentianensis</name>
    <dbReference type="NCBI Taxonomy" id="2692177"/>
    <lineage>
        <taxon>Bacteria</taxon>
        <taxon>Pseudomonadati</taxon>
        <taxon>Pseudomonadota</taxon>
        <taxon>Betaproteobacteria</taxon>
        <taxon>Burkholderiales</taxon>
        <taxon>Oxalobacteraceae</taxon>
        <taxon>Telluria group</taxon>
        <taxon>Duganella</taxon>
    </lineage>
</organism>
<dbReference type="InterPro" id="IPR014284">
    <property type="entry name" value="RNA_pol_sigma-70_dom"/>
</dbReference>
<dbReference type="InterPro" id="IPR013324">
    <property type="entry name" value="RNA_pol_sigma_r3/r4-like"/>
</dbReference>
<keyword evidence="11" id="KW-1185">Reference proteome</keyword>
<feature type="domain" description="RNA polymerase sigma-70" evidence="9">
    <location>
        <begin position="746"/>
        <end position="772"/>
    </location>
</feature>
<evidence type="ECO:0000256" key="4">
    <source>
        <dbReference type="ARBA" id="ARBA00023163"/>
    </source>
</evidence>
<dbReference type="InterPro" id="IPR050239">
    <property type="entry name" value="Sigma-70_RNA_pol_init_factors"/>
</dbReference>
<evidence type="ECO:0000256" key="3">
    <source>
        <dbReference type="ARBA" id="ARBA00023125"/>
    </source>
</evidence>
<proteinExistence type="inferred from homology"/>
<dbReference type="PROSITE" id="PS00716">
    <property type="entry name" value="SIGMA70_2"/>
    <property type="match status" value="1"/>
</dbReference>
<dbReference type="PROSITE" id="PS50088">
    <property type="entry name" value="ANK_REPEAT"/>
    <property type="match status" value="1"/>
</dbReference>
<name>A0A845HYE3_9BURK</name>
<dbReference type="SUPFAM" id="SSF48403">
    <property type="entry name" value="Ankyrin repeat"/>
    <property type="match status" value="1"/>
</dbReference>
<dbReference type="Proteomes" id="UP000444316">
    <property type="component" value="Unassembled WGS sequence"/>
</dbReference>
<reference evidence="10" key="1">
    <citation type="submission" date="2019-12" db="EMBL/GenBank/DDBJ databases">
        <title>Novel species isolated from a subtropical stream in China.</title>
        <authorList>
            <person name="Lu H."/>
        </authorList>
    </citation>
    <scope>NUCLEOTIDE SEQUENCE [LARGE SCALE GENOMIC DNA]</scope>
    <source>
        <strain evidence="10">FT93W</strain>
    </source>
</reference>
<comment type="caution">
    <text evidence="10">The sequence shown here is derived from an EMBL/GenBank/DDBJ whole genome shotgun (WGS) entry which is preliminary data.</text>
</comment>
<dbReference type="Gene3D" id="1.10.10.10">
    <property type="entry name" value="Winged helix-like DNA-binding domain superfamily/Winged helix DNA-binding domain"/>
    <property type="match status" value="2"/>
</dbReference>
<feature type="signal peptide" evidence="7">
    <location>
        <begin position="1"/>
        <end position="21"/>
    </location>
</feature>
<keyword evidence="7" id="KW-0732">Signal</keyword>
<feature type="domain" description="RNA polymerase sigma-70" evidence="8">
    <location>
        <begin position="577"/>
        <end position="590"/>
    </location>
</feature>
<dbReference type="RefSeq" id="WP_161035442.1">
    <property type="nucleotide sequence ID" value="NZ_WWCL01000002.1"/>
</dbReference>
<evidence type="ECO:0000256" key="7">
    <source>
        <dbReference type="SAM" id="SignalP"/>
    </source>
</evidence>
<dbReference type="InterPro" id="IPR000943">
    <property type="entry name" value="RNA_pol_sigma70"/>
</dbReference>
<feature type="chain" id="PRO_5032648188" description="RNA polymerase sigma factor" evidence="7">
    <location>
        <begin position="22"/>
        <end position="792"/>
    </location>
</feature>
<evidence type="ECO:0000256" key="2">
    <source>
        <dbReference type="ARBA" id="ARBA00023082"/>
    </source>
</evidence>
<dbReference type="GO" id="GO:0016987">
    <property type="term" value="F:sigma factor activity"/>
    <property type="evidence" value="ECO:0007669"/>
    <property type="project" value="UniProtKB-KW"/>
</dbReference>
<dbReference type="Gene3D" id="1.25.40.20">
    <property type="entry name" value="Ankyrin repeat-containing domain"/>
    <property type="match status" value="1"/>
</dbReference>
<accession>A0A845HYE3</accession>
<dbReference type="NCBIfam" id="TIGR02937">
    <property type="entry name" value="sigma70-ECF"/>
    <property type="match status" value="1"/>
</dbReference>
<dbReference type="GO" id="GO:0003677">
    <property type="term" value="F:DNA binding"/>
    <property type="evidence" value="ECO:0007669"/>
    <property type="project" value="UniProtKB-KW"/>
</dbReference>
<dbReference type="Pfam" id="PF04542">
    <property type="entry name" value="Sigma70_r2"/>
    <property type="match status" value="1"/>
</dbReference>
<dbReference type="Pfam" id="PF04545">
    <property type="entry name" value="Sigma70_r4"/>
    <property type="match status" value="1"/>
</dbReference>
<sequence>MQVQKRLSPLFCLALKVGAVAAVLSHIRKGEPVDGRSPAGLTPLMIAATNGQLDVCAALLGAGADPSAIGAGNRTAAEMAADLGFDAIGKLLRTGGDHEVARGHRESAFTEGSDSVAHRTATPAQTAVCSGEDGQGFLPQGLAVLAFDGEVSAEDTSVEPSVAHIMADQGWCAVLPDAASVAISAPVSPTISDTYLRRYADSPECENPVFSEIVGGLECVAAEADSVSDPEPQSAALIADADPDYEPIEYDNWLPSEEILRPANDLTCVISADIAQNLISKHRRVNTDAAWSEAEFDLPALFWRAARLDDDTYPAIADLFRAGIADGFVTWEHFSRALNEDFGDDLSHAGELVRRLLGDLGVVVEDGSLYCFSLHQKPVDEDAVREALDYFDADLSRHADIHYTYMAEAQRFGIIDKDAEIRLGQRMDGALAILADALVQLPGEMWAQVCGGSNSHLTSSDSGETDELSPVVSAVPAEEETANADDEIAGVGFLEYVDALRAGVPPRSREIAMPRPAASEIACFLAVLNHSDITVRQAAIHAIRDYERARDQLVHANLRLVMHQARKYRGQGLEVEDLIQEGNLGLFKAVERYDFRRGFKFSTYATWWIKQGISRAVADQGRLVRIPVHMCDRIRAVNRVKAELESHVPGTARAAEIAVRIGLPLDEVRRAMKADSEIVSFEDLAAGRDSDAGWYTYDRGITPDPLQTLSVRNLSALIMGMLDALSKRERDVIILRFGLSALDPMTLEEVGQYFSVTRERIRQIEAKVLSRLRQESRAKLLRPFLPSASDSD</sequence>
<evidence type="ECO:0000259" key="8">
    <source>
        <dbReference type="PROSITE" id="PS00715"/>
    </source>
</evidence>
<dbReference type="SMART" id="SM00248">
    <property type="entry name" value="ANK"/>
    <property type="match status" value="1"/>
</dbReference>
<dbReference type="EMBL" id="WWCL01000002">
    <property type="protein sequence ID" value="MYN45902.1"/>
    <property type="molecule type" value="Genomic_DNA"/>
</dbReference>
<keyword evidence="3 6" id="KW-0238">DNA-binding</keyword>
<comment type="function">
    <text evidence="6">Sigma factors are initiation factors that promote the attachment of RNA polymerase to specific initiation sites and are then released.</text>
</comment>
<dbReference type="NCBIfam" id="NF041931">
    <property type="entry name" value="MzaA"/>
    <property type="match status" value="1"/>
</dbReference>
<comment type="similarity">
    <text evidence="6">Belongs to the sigma-70 factor family.</text>
</comment>
<dbReference type="PROSITE" id="PS50297">
    <property type="entry name" value="ANK_REP_REGION"/>
    <property type="match status" value="1"/>
</dbReference>
<keyword evidence="5" id="KW-0040">ANK repeat</keyword>
<evidence type="ECO:0000259" key="9">
    <source>
        <dbReference type="PROSITE" id="PS00716"/>
    </source>
</evidence>
<keyword evidence="2 6" id="KW-0731">Sigma factor</keyword>
<dbReference type="AlphaFoldDB" id="A0A845HYE3"/>
<protein>
    <recommendedName>
        <fullName evidence="6">RNA polymerase sigma factor</fullName>
    </recommendedName>
</protein>
<dbReference type="InterPro" id="IPR036770">
    <property type="entry name" value="Ankyrin_rpt-contain_sf"/>
</dbReference>
<dbReference type="InterPro" id="IPR002110">
    <property type="entry name" value="Ankyrin_rpt"/>
</dbReference>
<dbReference type="PANTHER" id="PTHR30603">
    <property type="entry name" value="RNA POLYMERASE SIGMA FACTOR RPO"/>
    <property type="match status" value="1"/>
</dbReference>
<keyword evidence="1 6" id="KW-0805">Transcription regulation</keyword>
<evidence type="ECO:0000256" key="1">
    <source>
        <dbReference type="ARBA" id="ARBA00023015"/>
    </source>
</evidence>
<dbReference type="InterPro" id="IPR013325">
    <property type="entry name" value="RNA_pol_sigma_r2"/>
</dbReference>
<dbReference type="Pfam" id="PF00023">
    <property type="entry name" value="Ank"/>
    <property type="match status" value="1"/>
</dbReference>
<evidence type="ECO:0000256" key="6">
    <source>
        <dbReference type="RuleBase" id="RU362124"/>
    </source>
</evidence>
<dbReference type="SUPFAM" id="SSF88946">
    <property type="entry name" value="Sigma2 domain of RNA polymerase sigma factors"/>
    <property type="match status" value="1"/>
</dbReference>
<dbReference type="PANTHER" id="PTHR30603:SF60">
    <property type="entry name" value="RNA POLYMERASE SIGMA FACTOR RPOD"/>
    <property type="match status" value="1"/>
</dbReference>
<dbReference type="PROSITE" id="PS00715">
    <property type="entry name" value="SIGMA70_1"/>
    <property type="match status" value="1"/>
</dbReference>
<dbReference type="PRINTS" id="PR00046">
    <property type="entry name" value="SIGMA70FCT"/>
</dbReference>
<dbReference type="Gene3D" id="1.10.601.10">
    <property type="entry name" value="RNA Polymerase Primary Sigma Factor"/>
    <property type="match status" value="1"/>
</dbReference>
<dbReference type="InterPro" id="IPR007627">
    <property type="entry name" value="RNA_pol_sigma70_r2"/>
</dbReference>
<dbReference type="GO" id="GO:0006352">
    <property type="term" value="P:DNA-templated transcription initiation"/>
    <property type="evidence" value="ECO:0007669"/>
    <property type="project" value="InterPro"/>
</dbReference>
<evidence type="ECO:0000313" key="10">
    <source>
        <dbReference type="EMBL" id="MYN45902.1"/>
    </source>
</evidence>
<evidence type="ECO:0000256" key="5">
    <source>
        <dbReference type="PROSITE-ProRule" id="PRU00023"/>
    </source>
</evidence>
<evidence type="ECO:0000313" key="11">
    <source>
        <dbReference type="Proteomes" id="UP000444316"/>
    </source>
</evidence>
<dbReference type="InterPro" id="IPR007630">
    <property type="entry name" value="RNA_pol_sigma70_r4"/>
</dbReference>
<keyword evidence="4 6" id="KW-0804">Transcription</keyword>
<dbReference type="CDD" id="cd06171">
    <property type="entry name" value="Sigma70_r4"/>
    <property type="match status" value="1"/>
</dbReference>
<gene>
    <name evidence="10" type="ORF">GTP23_12675</name>
</gene>
<dbReference type="SUPFAM" id="SSF88659">
    <property type="entry name" value="Sigma3 and sigma4 domains of RNA polymerase sigma factors"/>
    <property type="match status" value="2"/>
</dbReference>
<dbReference type="InterPro" id="IPR036388">
    <property type="entry name" value="WH-like_DNA-bd_sf"/>
</dbReference>
<feature type="repeat" description="ANK" evidence="5">
    <location>
        <begin position="39"/>
        <end position="71"/>
    </location>
</feature>